<accession>A0ABU5SE01</accession>
<protein>
    <submittedName>
        <fullName evidence="3">YcxB family protein</fullName>
    </submittedName>
</protein>
<gene>
    <name evidence="3" type="ORF">VB798_02895</name>
</gene>
<dbReference type="InterPro" id="IPR025588">
    <property type="entry name" value="YcxB-like_C"/>
</dbReference>
<feature type="transmembrane region" description="Helical" evidence="1">
    <location>
        <begin position="21"/>
        <end position="39"/>
    </location>
</feature>
<dbReference type="Pfam" id="PF14317">
    <property type="entry name" value="YcxB"/>
    <property type="match status" value="1"/>
</dbReference>
<name>A0ABU5SE01_9BACT</name>
<evidence type="ECO:0000313" key="3">
    <source>
        <dbReference type="EMBL" id="MEA5425502.1"/>
    </source>
</evidence>
<dbReference type="RefSeq" id="WP_323255769.1">
    <property type="nucleotide sequence ID" value="NZ_JAYGIM010000001.1"/>
</dbReference>
<evidence type="ECO:0000256" key="1">
    <source>
        <dbReference type="SAM" id="Phobius"/>
    </source>
</evidence>
<dbReference type="EMBL" id="JAYGIM010000001">
    <property type="protein sequence ID" value="MEA5425502.1"/>
    <property type="molecule type" value="Genomic_DNA"/>
</dbReference>
<reference evidence="3 4" key="1">
    <citation type="submission" date="2023-12" db="EMBL/GenBank/DDBJ databases">
        <title>Novel species of the genus Arcicella isolated from rivers.</title>
        <authorList>
            <person name="Lu H."/>
        </authorList>
    </citation>
    <scope>NUCLEOTIDE SEQUENCE [LARGE SCALE GENOMIC DNA]</scope>
    <source>
        <strain evidence="3 4">DC25W</strain>
    </source>
</reference>
<sequence length="159" mass="19128">MIRTKRFKYTPKELFSLLITLYFKKSWWVYVLVLILVMIMTEVDNQESLTLFLGVFTILYPFFYAIQLWKFVKSKSNKLLSSERLYEIDNEKIQGIFDEVTHSTIKLDHFIKVEFISNTYLLFLSKSQFIYIPVESFEQESDRMWFDAEVISKIKNRLG</sequence>
<keyword evidence="1" id="KW-0472">Membrane</keyword>
<keyword evidence="1" id="KW-1133">Transmembrane helix</keyword>
<dbReference type="Proteomes" id="UP001302222">
    <property type="component" value="Unassembled WGS sequence"/>
</dbReference>
<comment type="caution">
    <text evidence="3">The sequence shown here is derived from an EMBL/GenBank/DDBJ whole genome shotgun (WGS) entry which is preliminary data.</text>
</comment>
<proteinExistence type="predicted"/>
<feature type="transmembrane region" description="Helical" evidence="1">
    <location>
        <begin position="51"/>
        <end position="72"/>
    </location>
</feature>
<organism evidence="3 4">
    <name type="scientific">Arcicella lustrica</name>
    <dbReference type="NCBI Taxonomy" id="2984196"/>
    <lineage>
        <taxon>Bacteria</taxon>
        <taxon>Pseudomonadati</taxon>
        <taxon>Bacteroidota</taxon>
        <taxon>Cytophagia</taxon>
        <taxon>Cytophagales</taxon>
        <taxon>Flectobacillaceae</taxon>
        <taxon>Arcicella</taxon>
    </lineage>
</organism>
<evidence type="ECO:0000313" key="4">
    <source>
        <dbReference type="Proteomes" id="UP001302222"/>
    </source>
</evidence>
<evidence type="ECO:0000259" key="2">
    <source>
        <dbReference type="Pfam" id="PF14317"/>
    </source>
</evidence>
<keyword evidence="4" id="KW-1185">Reference proteome</keyword>
<feature type="domain" description="YcxB-like C-terminal" evidence="2">
    <location>
        <begin position="98"/>
        <end position="140"/>
    </location>
</feature>
<keyword evidence="1" id="KW-0812">Transmembrane</keyword>